<evidence type="ECO:0000256" key="1">
    <source>
        <dbReference type="SAM" id="SignalP"/>
    </source>
</evidence>
<dbReference type="Pfam" id="PF01755">
    <property type="entry name" value="Glyco_transf_25"/>
    <property type="match status" value="1"/>
</dbReference>
<comment type="caution">
    <text evidence="3">The sequence shown here is derived from an EMBL/GenBank/DDBJ whole genome shotgun (WGS) entry which is preliminary data.</text>
</comment>
<protein>
    <recommendedName>
        <fullName evidence="2">Glycosyl transferase family 25 domain-containing protein</fullName>
    </recommendedName>
</protein>
<sequence length="355" mass="39344">MLVVAVFVLLYGPAVSKVSNVDATHMKSTFQDAPAQMTSRRLDLVGTPPQGMRAEPSSTEALLLGKDMGMRAHTQRDTETPHVPSRIFYINLGKSTDRRAHMEMALSGFPGHVERVPAVSASEVNRPPFSNYMRVNGLDSHLGSKTKAVQAKTASCWLSHVLLWERLQSELEPQDTALVMEDDVKFPENWTRALPETMRDAPDGWDALKVCGWGHYRQADVVDDNWAVPRWPFYEDGRMLYAGSCGYIVSGSGLPRLLKRVLGQEIKDIDVAMMLPEEGTVATTGLAIYEQRPGRRLLSTGGFGSTIREWGEQYSDYNSIDMGTTASGSVTVTKVVGIFFYVSGKLHSVDRDGRR</sequence>
<evidence type="ECO:0000259" key="2">
    <source>
        <dbReference type="Pfam" id="PF01755"/>
    </source>
</evidence>
<evidence type="ECO:0000313" key="4">
    <source>
        <dbReference type="Proteomes" id="UP000654075"/>
    </source>
</evidence>
<feature type="domain" description="Glycosyl transferase family 25" evidence="2">
    <location>
        <begin position="87"/>
        <end position="202"/>
    </location>
</feature>
<dbReference type="CDD" id="cd06532">
    <property type="entry name" value="Glyco_transf_25"/>
    <property type="match status" value="1"/>
</dbReference>
<keyword evidence="4" id="KW-1185">Reference proteome</keyword>
<feature type="chain" id="PRO_5032784591" description="Glycosyl transferase family 25 domain-containing protein" evidence="1">
    <location>
        <begin position="17"/>
        <end position="355"/>
    </location>
</feature>
<evidence type="ECO:0000313" key="3">
    <source>
        <dbReference type="EMBL" id="CAE8630625.1"/>
    </source>
</evidence>
<feature type="signal peptide" evidence="1">
    <location>
        <begin position="1"/>
        <end position="16"/>
    </location>
</feature>
<gene>
    <name evidence="3" type="ORF">PGLA1383_LOCUS46884</name>
</gene>
<proteinExistence type="predicted"/>
<dbReference type="Proteomes" id="UP000654075">
    <property type="component" value="Unassembled WGS sequence"/>
</dbReference>
<reference evidence="3" key="1">
    <citation type="submission" date="2021-02" db="EMBL/GenBank/DDBJ databases">
        <authorList>
            <person name="Dougan E. K."/>
            <person name="Rhodes N."/>
            <person name="Thang M."/>
            <person name="Chan C."/>
        </authorList>
    </citation>
    <scope>NUCLEOTIDE SEQUENCE</scope>
</reference>
<accession>A0A813GZA3</accession>
<dbReference type="InterPro" id="IPR002654">
    <property type="entry name" value="Glyco_trans_25"/>
</dbReference>
<dbReference type="EMBL" id="CAJNNV010029920">
    <property type="protein sequence ID" value="CAE8630625.1"/>
    <property type="molecule type" value="Genomic_DNA"/>
</dbReference>
<dbReference type="AlphaFoldDB" id="A0A813GZA3"/>
<name>A0A813GZA3_POLGL</name>
<keyword evidence="1" id="KW-0732">Signal</keyword>
<organism evidence="3 4">
    <name type="scientific">Polarella glacialis</name>
    <name type="common">Dinoflagellate</name>
    <dbReference type="NCBI Taxonomy" id="89957"/>
    <lineage>
        <taxon>Eukaryota</taxon>
        <taxon>Sar</taxon>
        <taxon>Alveolata</taxon>
        <taxon>Dinophyceae</taxon>
        <taxon>Suessiales</taxon>
        <taxon>Suessiaceae</taxon>
        <taxon>Polarella</taxon>
    </lineage>
</organism>